<sequence length="1030" mass="118702">MGITKQAKNITIHAKTSYTVRAKELVEIADKVNYEAHKDNLVLNSNASIDLKGEENGVIYSDYSPPELKVEESEFILESKFALEQLFAFAKKDSKAMFCFWMADIFGADIPLKAYEKLYEDASEKKESLNPKITVALSLPGYGAAYYSGENEKIKNHIIISEGFILNAIKDNKYQKLLMIALVEEFGHHLDYLLRNKYSTKKGDAKNDEGALFSGRMNRKYKKYYIDPFKIKEQHYATATIKGEEKKLTWDFADLNEKLNEFVDNRVEKDDNYFAGYEFFGAGLGDDLHGLGHQSIENEALGRIARYRNNSKGENIERSQIYFGNWLRDFSQFVDPMVVRPMANSLDKLSKEYEDKHVNKDENKKILDELSDLMDKNYVTKADERTFNLPVGFRLKNFEAEIVWEPTKLSPVKLSRESITSLVELIGLKEFGDLKEQKAKEDKDKKPQNYIKYIQDFRSKYAKVSTELLGVYRPQEHIDNPAALHRKLICEENKKKGKACPPENLNNQLDSDFVKDPVEKQWDNNKATGTKNYIRGFNVEKDKDGNPVNGFESAYNCFINYINNSNPNTVEGRINFGAALHILEDYFAHSNFCEIAIMKVYDPEVFPWDNMPVTCKNEELKNHKADISKNSHAINSVIDRNKIKFKTINNSDLWSNSVKDFMSDKDPKKVHPAQYYANLGHSNYLENKGLYYAHAECPIVQTGSFGLLDTIASIAPKIINKQFSIHVEKQDELKEGERTFNDALIYEFLKDISNAQASDTKEKQASYKGTDDNVYSEAFLTYLSFRDFMVTERWFGASYKDIMSGFGILEYVTGYINVVKNVFYHFLFLSAANLIDDYQTYLDNELNLLESGNWKVNQYGPTHTQLAKDNGIQPLHHLAVELAEDAVYEVGRLFGKDDYKRLIINYADKILFQHPMHTDWMDEKVINWCKTNPKKVKLAHESSVVLYGIRHGYQEIANLYNQISVISDFNTTDKQKEEFKAAINKIPAKWNAGWERLNKLWEEKGLEKIKTKTGKQSYEDVMKEAGHDHK</sequence>
<keyword evidence="2" id="KW-1185">Reference proteome</keyword>
<evidence type="ECO:0000313" key="2">
    <source>
        <dbReference type="Proteomes" id="UP001485226"/>
    </source>
</evidence>
<accession>A0ABU9IUJ8</accession>
<dbReference type="Pfam" id="PF07217">
    <property type="entry name" value="Het-C"/>
    <property type="match status" value="1"/>
</dbReference>
<proteinExistence type="predicted"/>
<gene>
    <name evidence="1" type="ORF">AAEO57_18880</name>
</gene>
<comment type="caution">
    <text evidence="1">The sequence shown here is derived from an EMBL/GenBank/DDBJ whole genome shotgun (WGS) entry which is preliminary data.</text>
</comment>
<evidence type="ECO:0000313" key="1">
    <source>
        <dbReference type="EMBL" id="MEL1255866.1"/>
    </source>
</evidence>
<reference evidence="1 2" key="1">
    <citation type="submission" date="2024-04" db="EMBL/GenBank/DDBJ databases">
        <title>Flavobacterium sp. DGU38 16S ribosomal RNA gene Genome sequencing and assembly.</title>
        <authorList>
            <person name="Park S."/>
        </authorList>
    </citation>
    <scope>NUCLEOTIDE SEQUENCE [LARGE SCALE GENOMIC DNA]</scope>
    <source>
        <strain evidence="1 2">DGU38</strain>
    </source>
</reference>
<dbReference type="InterPro" id="IPR010816">
    <property type="entry name" value="Het-C"/>
</dbReference>
<dbReference type="RefSeq" id="WP_341694594.1">
    <property type="nucleotide sequence ID" value="NZ_JBBYHS010000024.1"/>
</dbReference>
<protein>
    <submittedName>
        <fullName evidence="1">HET-C-related protein</fullName>
    </submittedName>
</protein>
<name>A0ABU9IUJ8_9FLAO</name>
<organism evidence="1 2">
    <name type="scientific">Flavobacterium calami</name>
    <dbReference type="NCBI Taxonomy" id="3139144"/>
    <lineage>
        <taxon>Bacteria</taxon>
        <taxon>Pseudomonadati</taxon>
        <taxon>Bacteroidota</taxon>
        <taxon>Flavobacteriia</taxon>
        <taxon>Flavobacteriales</taxon>
        <taxon>Flavobacteriaceae</taxon>
        <taxon>Flavobacterium</taxon>
    </lineage>
</organism>
<dbReference type="EMBL" id="JBBYHS010000024">
    <property type="protein sequence ID" value="MEL1255866.1"/>
    <property type="molecule type" value="Genomic_DNA"/>
</dbReference>
<dbReference type="Proteomes" id="UP001485226">
    <property type="component" value="Unassembled WGS sequence"/>
</dbReference>